<evidence type="ECO:0000259" key="2">
    <source>
        <dbReference type="Pfam" id="PF00561"/>
    </source>
</evidence>
<reference evidence="3 4" key="1">
    <citation type="submission" date="2023-02" db="EMBL/GenBank/DDBJ databases">
        <title>Genome sequence of Mucilaginibacter jinjuensis strain KACC 16571.</title>
        <authorList>
            <person name="Kim S."/>
            <person name="Heo J."/>
            <person name="Kwon S.-W."/>
        </authorList>
    </citation>
    <scope>NUCLEOTIDE SEQUENCE [LARGE SCALE GENOMIC DNA]</scope>
    <source>
        <strain evidence="3 4">KACC 16571</strain>
    </source>
</reference>
<protein>
    <submittedName>
        <fullName evidence="3">Alpha/beta hydrolase</fullName>
    </submittedName>
</protein>
<dbReference type="InterPro" id="IPR051340">
    <property type="entry name" value="Haloalkane_dehalogenase"/>
</dbReference>
<accession>A0ABY7TDG7</accession>
<name>A0ABY7TDG7_9SPHI</name>
<keyword evidence="4" id="KW-1185">Reference proteome</keyword>
<evidence type="ECO:0000256" key="1">
    <source>
        <dbReference type="ARBA" id="ARBA00022801"/>
    </source>
</evidence>
<dbReference type="PRINTS" id="PR00111">
    <property type="entry name" value="ABHYDROLASE"/>
</dbReference>
<proteinExistence type="predicted"/>
<evidence type="ECO:0000313" key="4">
    <source>
        <dbReference type="Proteomes" id="UP001216139"/>
    </source>
</evidence>
<keyword evidence="1 3" id="KW-0378">Hydrolase</keyword>
<gene>
    <name evidence="3" type="ORF">PQO05_10095</name>
</gene>
<dbReference type="RefSeq" id="WP_273632683.1">
    <property type="nucleotide sequence ID" value="NZ_CP117167.1"/>
</dbReference>
<feature type="domain" description="AB hydrolase-1" evidence="2">
    <location>
        <begin position="28"/>
        <end position="136"/>
    </location>
</feature>
<dbReference type="InterPro" id="IPR029058">
    <property type="entry name" value="AB_hydrolase_fold"/>
</dbReference>
<dbReference type="SUPFAM" id="SSF53474">
    <property type="entry name" value="alpha/beta-Hydrolases"/>
    <property type="match status" value="1"/>
</dbReference>
<dbReference type="EMBL" id="CP117167">
    <property type="protein sequence ID" value="WCT14284.1"/>
    <property type="molecule type" value="Genomic_DNA"/>
</dbReference>
<evidence type="ECO:0000313" key="3">
    <source>
        <dbReference type="EMBL" id="WCT14284.1"/>
    </source>
</evidence>
<feature type="domain" description="AB hydrolase-1" evidence="2">
    <location>
        <begin position="207"/>
        <end position="271"/>
    </location>
</feature>
<dbReference type="PANTHER" id="PTHR42977:SF3">
    <property type="entry name" value="AB HYDROLASE-1 DOMAIN-CONTAINING PROTEIN"/>
    <property type="match status" value="1"/>
</dbReference>
<dbReference type="InterPro" id="IPR000073">
    <property type="entry name" value="AB_hydrolase_1"/>
</dbReference>
<dbReference type="Pfam" id="PF00561">
    <property type="entry name" value="Abhydrolase_1"/>
    <property type="match status" value="2"/>
</dbReference>
<sequence>MKNQVKYRSENVDGINIFYRESGDPPNPTILFFHGFPSSSHMYRDLLTALSASYHVIAPDYPGFGHSDAPGLADYDYSFDQLSITMERFIDQINLKKFSLFMQDYGSPVGFRIAARRPELIQTLLIQNANAYFEGLGPMVQAIGELERAGDSKGLEAATLGMMTLEGIKNMYMEGAAHPERINPDSFLFDSLLMERKGIKEIQAALFANYGTNFPLYAEWQNYLQTEQPPALILWGKNDQIFVPAGADAYQKDLKNAAVYKFDGGHFAIEEYHSEMIPIIEHFLQKFTK</sequence>
<organism evidence="3 4">
    <name type="scientific">Mucilaginibacter jinjuensis</name>
    <dbReference type="NCBI Taxonomy" id="1176721"/>
    <lineage>
        <taxon>Bacteria</taxon>
        <taxon>Pseudomonadati</taxon>
        <taxon>Bacteroidota</taxon>
        <taxon>Sphingobacteriia</taxon>
        <taxon>Sphingobacteriales</taxon>
        <taxon>Sphingobacteriaceae</taxon>
        <taxon>Mucilaginibacter</taxon>
    </lineage>
</organism>
<dbReference type="PANTHER" id="PTHR42977">
    <property type="entry name" value="HYDROLASE-RELATED"/>
    <property type="match status" value="1"/>
</dbReference>
<dbReference type="GO" id="GO:0016787">
    <property type="term" value="F:hydrolase activity"/>
    <property type="evidence" value="ECO:0007669"/>
    <property type="project" value="UniProtKB-KW"/>
</dbReference>
<dbReference type="Proteomes" id="UP001216139">
    <property type="component" value="Chromosome"/>
</dbReference>
<dbReference type="Gene3D" id="3.40.50.1820">
    <property type="entry name" value="alpha/beta hydrolase"/>
    <property type="match status" value="1"/>
</dbReference>